<keyword evidence="7 8" id="KW-0472">Membrane</keyword>
<feature type="transmembrane region" description="Helical" evidence="8">
    <location>
        <begin position="327"/>
        <end position="351"/>
    </location>
</feature>
<dbReference type="EMBL" id="CP016796">
    <property type="protein sequence ID" value="API85835.1"/>
    <property type="molecule type" value="Genomic_DNA"/>
</dbReference>
<dbReference type="InterPro" id="IPR051084">
    <property type="entry name" value="H+-coupled_symporters"/>
</dbReference>
<feature type="transmembrane region" description="Helical" evidence="8">
    <location>
        <begin position="302"/>
        <end position="321"/>
    </location>
</feature>
<evidence type="ECO:0000256" key="2">
    <source>
        <dbReference type="ARBA" id="ARBA00022448"/>
    </source>
</evidence>
<dbReference type="Proteomes" id="UP000184222">
    <property type="component" value="Chromosome"/>
</dbReference>
<feature type="domain" description="Major facilitator superfamily (MFS) profile" evidence="9">
    <location>
        <begin position="9"/>
        <end position="417"/>
    </location>
</feature>
<dbReference type="Pfam" id="PF07690">
    <property type="entry name" value="MFS_1"/>
    <property type="match status" value="1"/>
</dbReference>
<dbReference type="KEGG" id="frx:F7310_00015"/>
<dbReference type="InterPro" id="IPR020846">
    <property type="entry name" value="MFS_dom"/>
</dbReference>
<evidence type="ECO:0000313" key="10">
    <source>
        <dbReference type="EMBL" id="API85835.1"/>
    </source>
</evidence>
<evidence type="ECO:0000313" key="11">
    <source>
        <dbReference type="Proteomes" id="UP000184222"/>
    </source>
</evidence>
<dbReference type="OrthoDB" id="3690818at2"/>
<feature type="transmembrane region" description="Helical" evidence="8">
    <location>
        <begin position="149"/>
        <end position="170"/>
    </location>
</feature>
<dbReference type="RefSeq" id="WP_072711036.1">
    <property type="nucleotide sequence ID" value="NZ_CP016796.1"/>
</dbReference>
<feature type="transmembrane region" description="Helical" evidence="8">
    <location>
        <begin position="182"/>
        <end position="201"/>
    </location>
</feature>
<organism evidence="10 11">
    <name type="scientific">Francisella uliginis</name>
    <dbReference type="NCBI Taxonomy" id="573570"/>
    <lineage>
        <taxon>Bacteria</taxon>
        <taxon>Pseudomonadati</taxon>
        <taxon>Pseudomonadota</taxon>
        <taxon>Gammaproteobacteria</taxon>
        <taxon>Thiotrichales</taxon>
        <taxon>Francisellaceae</taxon>
        <taxon>Francisella</taxon>
    </lineage>
</organism>
<keyword evidence="11" id="KW-1185">Reference proteome</keyword>
<feature type="transmembrane region" description="Helical" evidence="8">
    <location>
        <begin position="112"/>
        <end position="137"/>
    </location>
</feature>
<gene>
    <name evidence="10" type="ORF">F7310_00015</name>
</gene>
<dbReference type="InterPro" id="IPR011701">
    <property type="entry name" value="MFS"/>
</dbReference>
<comment type="subcellular location">
    <subcellularLocation>
        <location evidence="1">Cell membrane</location>
        <topology evidence="1">Multi-pass membrane protein</topology>
    </subcellularLocation>
</comment>
<dbReference type="PROSITE" id="PS50850">
    <property type="entry name" value="MFS"/>
    <property type="match status" value="1"/>
</dbReference>
<keyword evidence="3" id="KW-1003">Cell membrane</keyword>
<dbReference type="GO" id="GO:0005886">
    <property type="term" value="C:plasma membrane"/>
    <property type="evidence" value="ECO:0007669"/>
    <property type="project" value="UniProtKB-SubCell"/>
</dbReference>
<evidence type="ECO:0000256" key="8">
    <source>
        <dbReference type="SAM" id="Phobius"/>
    </source>
</evidence>
<keyword evidence="4 8" id="KW-0812">Transmembrane</keyword>
<keyword evidence="2" id="KW-0813">Transport</keyword>
<dbReference type="GO" id="GO:0015293">
    <property type="term" value="F:symporter activity"/>
    <property type="evidence" value="ECO:0007669"/>
    <property type="project" value="UniProtKB-KW"/>
</dbReference>
<evidence type="ECO:0000256" key="6">
    <source>
        <dbReference type="ARBA" id="ARBA00022989"/>
    </source>
</evidence>
<dbReference type="PANTHER" id="PTHR43528:SF7">
    <property type="entry name" value="MFS TRANSPORTER"/>
    <property type="match status" value="1"/>
</dbReference>
<evidence type="ECO:0000256" key="1">
    <source>
        <dbReference type="ARBA" id="ARBA00004651"/>
    </source>
</evidence>
<keyword evidence="6 8" id="KW-1133">Transmembrane helix</keyword>
<evidence type="ECO:0000256" key="7">
    <source>
        <dbReference type="ARBA" id="ARBA00023136"/>
    </source>
</evidence>
<evidence type="ECO:0000256" key="4">
    <source>
        <dbReference type="ARBA" id="ARBA00022692"/>
    </source>
</evidence>
<accession>A0A1L4BPR9</accession>
<dbReference type="Gene3D" id="1.20.1250.20">
    <property type="entry name" value="MFS general substrate transporter like domains"/>
    <property type="match status" value="1"/>
</dbReference>
<feature type="transmembrane region" description="Helical" evidence="8">
    <location>
        <begin position="269"/>
        <end position="290"/>
    </location>
</feature>
<feature type="transmembrane region" description="Helical" evidence="8">
    <location>
        <begin position="82"/>
        <end position="100"/>
    </location>
</feature>
<protein>
    <submittedName>
        <fullName evidence="10">MFS transporter</fullName>
    </submittedName>
</protein>
<name>A0A1L4BPR9_9GAMM</name>
<dbReference type="STRING" id="573570.F7310_00015"/>
<proteinExistence type="predicted"/>
<feature type="transmembrane region" description="Helical" evidence="8">
    <location>
        <begin position="21"/>
        <end position="40"/>
    </location>
</feature>
<evidence type="ECO:0000259" key="9">
    <source>
        <dbReference type="PROSITE" id="PS50850"/>
    </source>
</evidence>
<evidence type="ECO:0000256" key="5">
    <source>
        <dbReference type="ARBA" id="ARBA00022847"/>
    </source>
</evidence>
<feature type="transmembrane region" description="Helical" evidence="8">
    <location>
        <begin position="46"/>
        <end position="70"/>
    </location>
</feature>
<sequence>MDKNHFKKNILPALAGNIADWYEFYMYGMFAAPVVAKLFLPQQEYFLALLYTYLAFALGFFIRPLGALVFGYFSDKYGRKKILFYSLLLMGIPTLLMAILPTYTSIGIYAPIFLMIIRILQGFAVGGEIGGAAAFILESSNKNKQNLSGALLISSSFFALLLASSISYVLLKLLSNVQILEWGWRIPFIFGFIIILTGLYIRYKSSETQDFLELQTKKATVKNPITDALKYDWHNMIITFFLSSLVAVLVFMGISYMPTYANHYLNYDFKNILLICTLNIIILMISSISFGYIADKVGGKKVLIYASIILFIAALPIYQTIINNHQLVSIAIFALAIISGAVIGPIFANTAGLFPVKNRNTGFGISFNISVSLFGGTAAFIMTLLITATGNYLIPAFYIMFLCIPFFIAVLFIPKDLFQ</sequence>
<dbReference type="InterPro" id="IPR036259">
    <property type="entry name" value="MFS_trans_sf"/>
</dbReference>
<dbReference type="AlphaFoldDB" id="A0A1L4BPR9"/>
<feature type="transmembrane region" description="Helical" evidence="8">
    <location>
        <begin position="237"/>
        <end position="257"/>
    </location>
</feature>
<evidence type="ECO:0000256" key="3">
    <source>
        <dbReference type="ARBA" id="ARBA00022475"/>
    </source>
</evidence>
<keyword evidence="5" id="KW-0769">Symport</keyword>
<feature type="transmembrane region" description="Helical" evidence="8">
    <location>
        <begin position="363"/>
        <end position="386"/>
    </location>
</feature>
<dbReference type="SUPFAM" id="SSF103473">
    <property type="entry name" value="MFS general substrate transporter"/>
    <property type="match status" value="1"/>
</dbReference>
<dbReference type="PANTHER" id="PTHR43528">
    <property type="entry name" value="ALPHA-KETOGLUTARATE PERMEASE"/>
    <property type="match status" value="1"/>
</dbReference>
<feature type="transmembrane region" description="Helical" evidence="8">
    <location>
        <begin position="392"/>
        <end position="413"/>
    </location>
</feature>
<reference evidence="10 11" key="1">
    <citation type="journal article" date="2016" name="Appl. Environ. Microbiol.">
        <title>Whole genome relationships among Francisella bacteria of diverse origin define new species and provide specific regions for detection.</title>
        <authorList>
            <person name="Challacombe J.F."/>
            <person name="Petersen J.M."/>
            <person name="Gallegos-Graves V."/>
            <person name="Hodge D."/>
            <person name="Pillai S."/>
            <person name="Kuske C.R."/>
        </authorList>
    </citation>
    <scope>NUCLEOTIDE SEQUENCE [LARGE SCALE GENOMIC DNA]</scope>
    <source>
        <strain evidence="11">TX07-7310</strain>
    </source>
</reference>